<name>A0ABN7W8H7_GIGMA</name>
<evidence type="ECO:0000313" key="2">
    <source>
        <dbReference type="Proteomes" id="UP000789901"/>
    </source>
</evidence>
<evidence type="ECO:0000313" key="1">
    <source>
        <dbReference type="EMBL" id="CAG8820851.1"/>
    </source>
</evidence>
<feature type="non-terminal residue" evidence="1">
    <location>
        <position position="1"/>
    </location>
</feature>
<reference evidence="1 2" key="1">
    <citation type="submission" date="2021-06" db="EMBL/GenBank/DDBJ databases">
        <authorList>
            <person name="Kallberg Y."/>
            <person name="Tangrot J."/>
            <person name="Rosling A."/>
        </authorList>
    </citation>
    <scope>NUCLEOTIDE SEQUENCE [LARGE SCALE GENOMIC DNA]</scope>
    <source>
        <strain evidence="1 2">120-4 pot B 10/14</strain>
    </source>
</reference>
<keyword evidence="2" id="KW-1185">Reference proteome</keyword>
<accession>A0ABN7W8H7</accession>
<dbReference type="EMBL" id="CAJVQB010034204">
    <property type="protein sequence ID" value="CAG8820851.1"/>
    <property type="molecule type" value="Genomic_DNA"/>
</dbReference>
<proteinExistence type="predicted"/>
<protein>
    <submittedName>
        <fullName evidence="1">30639_t:CDS:1</fullName>
    </submittedName>
</protein>
<sequence>NNKINIGNRKVKQYTEALWQLVDELTFAFYNPDPTQHDLFKHAQEINQDGYIRIFNFYRSGLVRLYNILHEDIYKTKKKVTKGRRVKDLVSVSAKKYLLAIKK</sequence>
<comment type="caution">
    <text evidence="1">The sequence shown here is derived from an EMBL/GenBank/DDBJ whole genome shotgun (WGS) entry which is preliminary data.</text>
</comment>
<dbReference type="Proteomes" id="UP000789901">
    <property type="component" value="Unassembled WGS sequence"/>
</dbReference>
<organism evidence="1 2">
    <name type="scientific">Gigaspora margarita</name>
    <dbReference type="NCBI Taxonomy" id="4874"/>
    <lineage>
        <taxon>Eukaryota</taxon>
        <taxon>Fungi</taxon>
        <taxon>Fungi incertae sedis</taxon>
        <taxon>Mucoromycota</taxon>
        <taxon>Glomeromycotina</taxon>
        <taxon>Glomeromycetes</taxon>
        <taxon>Diversisporales</taxon>
        <taxon>Gigasporaceae</taxon>
        <taxon>Gigaspora</taxon>
    </lineage>
</organism>
<gene>
    <name evidence="1" type="ORF">GMARGA_LOCUS27681</name>
</gene>